<dbReference type="GO" id="GO:0006537">
    <property type="term" value="P:glutamate biosynthetic process"/>
    <property type="evidence" value="ECO:0007669"/>
    <property type="project" value="TreeGrafter"/>
</dbReference>
<dbReference type="InterPro" id="IPR015868">
    <property type="entry name" value="Glutaminase"/>
</dbReference>
<evidence type="ECO:0000256" key="2">
    <source>
        <dbReference type="ARBA" id="ARBA00012918"/>
    </source>
</evidence>
<evidence type="ECO:0000256" key="4">
    <source>
        <dbReference type="ARBA" id="ARBA00049534"/>
    </source>
</evidence>
<evidence type="ECO:0000256" key="1">
    <source>
        <dbReference type="ARBA" id="ARBA00011076"/>
    </source>
</evidence>
<proteinExistence type="inferred from homology"/>
<comment type="similarity">
    <text evidence="1">Belongs to the glutaminase family.</text>
</comment>
<dbReference type="SUPFAM" id="SSF56601">
    <property type="entry name" value="beta-lactamase/transpeptidase-like"/>
    <property type="match status" value="1"/>
</dbReference>
<dbReference type="EMBL" id="MN739338">
    <property type="protein sequence ID" value="QHS99315.1"/>
    <property type="molecule type" value="Genomic_DNA"/>
</dbReference>
<reference evidence="5" key="1">
    <citation type="journal article" date="2020" name="Nature">
        <title>Giant virus diversity and host interactions through global metagenomics.</title>
        <authorList>
            <person name="Schulz F."/>
            <person name="Roux S."/>
            <person name="Paez-Espino D."/>
            <person name="Jungbluth S."/>
            <person name="Walsh D.A."/>
            <person name="Denef V.J."/>
            <person name="McMahon K.D."/>
            <person name="Konstantinidis K.T."/>
            <person name="Eloe-Fadrosh E.A."/>
            <person name="Kyrpides N.C."/>
            <person name="Woyke T."/>
        </authorList>
    </citation>
    <scope>NUCLEOTIDE SEQUENCE</scope>
    <source>
        <strain evidence="5">GVMAG-M-3300020185-33</strain>
    </source>
</reference>
<evidence type="ECO:0000256" key="3">
    <source>
        <dbReference type="ARBA" id="ARBA00022801"/>
    </source>
</evidence>
<comment type="catalytic activity">
    <reaction evidence="4">
        <text>L-glutamine + H2O = L-glutamate + NH4(+)</text>
        <dbReference type="Rhea" id="RHEA:15889"/>
        <dbReference type="ChEBI" id="CHEBI:15377"/>
        <dbReference type="ChEBI" id="CHEBI:28938"/>
        <dbReference type="ChEBI" id="CHEBI:29985"/>
        <dbReference type="ChEBI" id="CHEBI:58359"/>
        <dbReference type="EC" id="3.5.1.2"/>
    </reaction>
</comment>
<accession>A0A6C0C3P1</accession>
<organism evidence="5">
    <name type="scientific">viral metagenome</name>
    <dbReference type="NCBI Taxonomy" id="1070528"/>
    <lineage>
        <taxon>unclassified sequences</taxon>
        <taxon>metagenomes</taxon>
        <taxon>organismal metagenomes</taxon>
    </lineage>
</organism>
<dbReference type="EC" id="3.5.1.2" evidence="2"/>
<dbReference type="PANTHER" id="PTHR12544:SF48">
    <property type="entry name" value="GLUTAMINASE 1"/>
    <property type="match status" value="1"/>
</dbReference>
<evidence type="ECO:0000313" key="5">
    <source>
        <dbReference type="EMBL" id="QHS99315.1"/>
    </source>
</evidence>
<name>A0A6C0C3P1_9ZZZZ</name>
<dbReference type="PANTHER" id="PTHR12544">
    <property type="entry name" value="GLUTAMINASE"/>
    <property type="match status" value="1"/>
</dbReference>
<protein>
    <recommendedName>
        <fullName evidence="2">glutaminase</fullName>
        <ecNumber evidence="2">3.5.1.2</ecNumber>
    </recommendedName>
</protein>
<sequence>MDYQKLLTKIYKETKNLKGGRKAHYIPELAKVNKNLYGISICNTKGELFSIGDHNKPVAIESISKLFSLAFAVNKHGIKTIHNKIGMHGSFLPFNSIVAAKLSPSHTINPFLNQGAMATTSLLYQKNSDKFKESLRKNMSNYASKSLRVGPKVYASESKTNNVNMSLAYLLKSENRFYAPVDPVVDAYTYQCSTMVTSDDLARMASVFANSGVNPVDDKRMLSTKETAYILNNLLPEGLYEYSDEWIARTGGRSYAKSGVGGGILIVIPGICGIGIISPPLGKNGNSVKGVSAGVKLSRVLANRVFSKCTRKKKRRKRNSTVKK</sequence>
<keyword evidence="3" id="KW-0378">Hydrolase</keyword>
<dbReference type="AlphaFoldDB" id="A0A6C0C3P1"/>
<dbReference type="NCBIfam" id="TIGR03814">
    <property type="entry name" value="Gln_ase"/>
    <property type="match status" value="1"/>
</dbReference>
<dbReference type="Pfam" id="PF04960">
    <property type="entry name" value="Glutaminase"/>
    <property type="match status" value="1"/>
</dbReference>
<dbReference type="InterPro" id="IPR012338">
    <property type="entry name" value="Beta-lactam/transpept-like"/>
</dbReference>
<dbReference type="GO" id="GO:0004359">
    <property type="term" value="F:glutaminase activity"/>
    <property type="evidence" value="ECO:0007669"/>
    <property type="project" value="UniProtKB-EC"/>
</dbReference>
<dbReference type="Gene3D" id="3.40.710.10">
    <property type="entry name" value="DD-peptidase/beta-lactamase superfamily"/>
    <property type="match status" value="1"/>
</dbReference>
<dbReference type="GO" id="GO:0006543">
    <property type="term" value="P:L-glutamine catabolic process"/>
    <property type="evidence" value="ECO:0007669"/>
    <property type="project" value="TreeGrafter"/>
</dbReference>